<reference evidence="8 9" key="2">
    <citation type="submission" date="2016-10" db="EMBL/GenBank/DDBJ databases">
        <authorList>
            <person name="Varghese N."/>
            <person name="Submissions S."/>
        </authorList>
    </citation>
    <scope>NUCLEOTIDE SEQUENCE [LARGE SCALE GENOMIC DNA]</scope>
    <source>
        <strain evidence="8 9">DSM 24802</strain>
    </source>
</reference>
<dbReference type="PIRSF" id="PIRSF002741">
    <property type="entry name" value="MppA"/>
    <property type="match status" value="1"/>
</dbReference>
<dbReference type="EMBL" id="FNOB01000005">
    <property type="protein sequence ID" value="SDW65124.1"/>
    <property type="molecule type" value="Genomic_DNA"/>
</dbReference>
<dbReference type="GO" id="GO:1904680">
    <property type="term" value="F:peptide transmembrane transporter activity"/>
    <property type="evidence" value="ECO:0007669"/>
    <property type="project" value="TreeGrafter"/>
</dbReference>
<dbReference type="InterPro" id="IPR000914">
    <property type="entry name" value="SBP_5_dom"/>
</dbReference>
<evidence type="ECO:0000256" key="5">
    <source>
        <dbReference type="SAM" id="SignalP"/>
    </source>
</evidence>
<evidence type="ECO:0000259" key="6">
    <source>
        <dbReference type="Pfam" id="PF00496"/>
    </source>
</evidence>
<dbReference type="SUPFAM" id="SSF53850">
    <property type="entry name" value="Periplasmic binding protein-like II"/>
    <property type="match status" value="1"/>
</dbReference>
<evidence type="ECO:0000313" key="9">
    <source>
        <dbReference type="Proteomes" id="UP000199541"/>
    </source>
</evidence>
<reference evidence="7" key="1">
    <citation type="journal article" date="2014" name="Int. J. Syst. Evol. Microbiol.">
        <title>Complete genome sequence of Corynebacterium casei LMG S-19264T (=DSM 44701T), isolated from a smear-ripened cheese.</title>
        <authorList>
            <consortium name="US DOE Joint Genome Institute (JGI-PGF)"/>
            <person name="Walter F."/>
            <person name="Albersmeier A."/>
            <person name="Kalinowski J."/>
            <person name="Ruckert C."/>
        </authorList>
    </citation>
    <scope>NUCLEOTIDE SEQUENCE</scope>
    <source>
        <strain evidence="7">CGMCC 1.10859</strain>
    </source>
</reference>
<evidence type="ECO:0000256" key="3">
    <source>
        <dbReference type="ARBA" id="ARBA00022448"/>
    </source>
</evidence>
<evidence type="ECO:0000313" key="10">
    <source>
        <dbReference type="Proteomes" id="UP000634647"/>
    </source>
</evidence>
<comment type="caution">
    <text evidence="7">The sequence shown here is derived from an EMBL/GenBank/DDBJ whole genome shotgun (WGS) entry which is preliminary data.</text>
</comment>
<evidence type="ECO:0000256" key="1">
    <source>
        <dbReference type="ARBA" id="ARBA00004418"/>
    </source>
</evidence>
<comment type="subcellular location">
    <subcellularLocation>
        <location evidence="1">Periplasm</location>
    </subcellularLocation>
</comment>
<evidence type="ECO:0000313" key="8">
    <source>
        <dbReference type="EMBL" id="SDW65124.1"/>
    </source>
</evidence>
<feature type="signal peptide" evidence="5">
    <location>
        <begin position="1"/>
        <end position="29"/>
    </location>
</feature>
<feature type="domain" description="Solute-binding protein family 5" evidence="6">
    <location>
        <begin position="80"/>
        <end position="439"/>
    </location>
</feature>
<protein>
    <submittedName>
        <fullName evidence="7">Peptide ABC transporter substrate-binding protein</fullName>
    </submittedName>
    <submittedName>
        <fullName evidence="8">Peptide/nickel transport system substrate-binding protein</fullName>
    </submittedName>
</protein>
<dbReference type="Pfam" id="PF00496">
    <property type="entry name" value="SBP_bac_5"/>
    <property type="match status" value="1"/>
</dbReference>
<feature type="chain" id="PRO_5043003960" evidence="5">
    <location>
        <begin position="30"/>
        <end position="520"/>
    </location>
</feature>
<dbReference type="InterPro" id="IPR030678">
    <property type="entry name" value="Peptide/Ni-bd"/>
</dbReference>
<dbReference type="GO" id="GO:0030288">
    <property type="term" value="C:outer membrane-bounded periplasmic space"/>
    <property type="evidence" value="ECO:0007669"/>
    <property type="project" value="UniProtKB-ARBA"/>
</dbReference>
<keyword evidence="4 5" id="KW-0732">Signal</keyword>
<evidence type="ECO:0000256" key="2">
    <source>
        <dbReference type="ARBA" id="ARBA00005695"/>
    </source>
</evidence>
<reference evidence="7" key="3">
    <citation type="submission" date="2023-06" db="EMBL/GenBank/DDBJ databases">
        <authorList>
            <person name="Sun Q."/>
            <person name="Zhou Y."/>
        </authorList>
    </citation>
    <scope>NUCLEOTIDE SEQUENCE</scope>
    <source>
        <strain evidence="7">CGMCC 1.10859</strain>
    </source>
</reference>
<keyword evidence="3" id="KW-0813">Transport</keyword>
<dbReference type="Gene3D" id="3.40.190.10">
    <property type="entry name" value="Periplasmic binding protein-like II"/>
    <property type="match status" value="1"/>
</dbReference>
<name>A0AAN4ZZI6_9RHOB</name>
<organism evidence="7 10">
    <name type="scientific">Allgaiera indica</name>
    <dbReference type="NCBI Taxonomy" id="765699"/>
    <lineage>
        <taxon>Bacteria</taxon>
        <taxon>Pseudomonadati</taxon>
        <taxon>Pseudomonadota</taxon>
        <taxon>Alphaproteobacteria</taxon>
        <taxon>Rhodobacterales</taxon>
        <taxon>Paracoccaceae</taxon>
        <taxon>Allgaiera</taxon>
    </lineage>
</organism>
<sequence>MKPERTSLRLLTAATALTALTAGGMPAFATSQTPANTLIDGTTDTVTALDPAGQYDFGSDTADREIFQHLLVIPPGGGVPVPELATKCAAGPTEAVWTCELRQGVTFQNGDKFTATDVKYSFDRVKKIKDSSGIWTLLKNLKSVTIDGPYKVTFHLKKPQATWNYILGTSASYIVDHKVYPADKILPSTDKQVGTGPYQLVKYAPGQTAVFRAWKGYWGEQPKTPNLIISYFSKSSTMKLALQRGELDMVFRSFSPTELQSLETQKDLKVWKGPGVAIRYLVFNTQRKPTSQLAVRQAIAALMPREQIAQGVYHGFVQPLYSMVPKGLPGHVDAFSKVYGAKPDLAEAKKFLTDAGIKTPVDITLWWTPSHYGSASAEEYTTIKRALEASGLFKVTLKSSEWATYAKTLGRQYNAYQLGWFPDYPDAENYLLPFYATKNFLANGYSDPKMDKLLTEEQTAKTHEERMKYVEQAQMLAAKDVPIIPYYQGAMIAVANKDVHGIQSTLDTAFVMRFWMLSKS</sequence>
<evidence type="ECO:0000313" key="7">
    <source>
        <dbReference type="EMBL" id="GHE00239.1"/>
    </source>
</evidence>
<dbReference type="EMBL" id="BNAB01000004">
    <property type="protein sequence ID" value="GHE00239.1"/>
    <property type="molecule type" value="Genomic_DNA"/>
</dbReference>
<dbReference type="AlphaFoldDB" id="A0AAN4ZZI6"/>
<dbReference type="Proteomes" id="UP000199541">
    <property type="component" value="Unassembled WGS sequence"/>
</dbReference>
<dbReference type="GO" id="GO:0015833">
    <property type="term" value="P:peptide transport"/>
    <property type="evidence" value="ECO:0007669"/>
    <property type="project" value="TreeGrafter"/>
</dbReference>
<dbReference type="Proteomes" id="UP000634647">
    <property type="component" value="Unassembled WGS sequence"/>
</dbReference>
<dbReference type="RefSeq" id="WP_035843010.1">
    <property type="nucleotide sequence ID" value="NZ_BNAB01000004.1"/>
</dbReference>
<dbReference type="PANTHER" id="PTHR30290:SF10">
    <property type="entry name" value="PERIPLASMIC OLIGOPEPTIDE-BINDING PROTEIN-RELATED"/>
    <property type="match status" value="1"/>
</dbReference>
<gene>
    <name evidence="7" type="ORF">GCM10008024_10950</name>
    <name evidence="8" type="ORF">SAMN05444006_105216</name>
</gene>
<keyword evidence="9" id="KW-1185">Reference proteome</keyword>
<dbReference type="InterPro" id="IPR039424">
    <property type="entry name" value="SBP_5"/>
</dbReference>
<dbReference type="Gene3D" id="3.10.105.10">
    <property type="entry name" value="Dipeptide-binding Protein, Domain 3"/>
    <property type="match status" value="1"/>
</dbReference>
<dbReference type="Gene3D" id="3.90.76.10">
    <property type="entry name" value="Dipeptide-binding Protein, Domain 1"/>
    <property type="match status" value="1"/>
</dbReference>
<dbReference type="GO" id="GO:0043190">
    <property type="term" value="C:ATP-binding cassette (ABC) transporter complex"/>
    <property type="evidence" value="ECO:0007669"/>
    <property type="project" value="InterPro"/>
</dbReference>
<dbReference type="PANTHER" id="PTHR30290">
    <property type="entry name" value="PERIPLASMIC BINDING COMPONENT OF ABC TRANSPORTER"/>
    <property type="match status" value="1"/>
</dbReference>
<accession>A0AAN4ZZI6</accession>
<proteinExistence type="inferred from homology"/>
<evidence type="ECO:0000256" key="4">
    <source>
        <dbReference type="ARBA" id="ARBA00022729"/>
    </source>
</evidence>
<comment type="similarity">
    <text evidence="2">Belongs to the bacterial solute-binding protein 5 family.</text>
</comment>